<dbReference type="EMBL" id="ML120401">
    <property type="protein sequence ID" value="RPA97813.1"/>
    <property type="molecule type" value="Genomic_DNA"/>
</dbReference>
<protein>
    <submittedName>
        <fullName evidence="2">Uncharacterized protein</fullName>
    </submittedName>
</protein>
<reference evidence="2 3" key="1">
    <citation type="journal article" date="2018" name="Nat. Ecol. Evol.">
        <title>Pezizomycetes genomes reveal the molecular basis of ectomycorrhizal truffle lifestyle.</title>
        <authorList>
            <person name="Murat C."/>
            <person name="Payen T."/>
            <person name="Noel B."/>
            <person name="Kuo A."/>
            <person name="Morin E."/>
            <person name="Chen J."/>
            <person name="Kohler A."/>
            <person name="Krizsan K."/>
            <person name="Balestrini R."/>
            <person name="Da Silva C."/>
            <person name="Montanini B."/>
            <person name="Hainaut M."/>
            <person name="Levati E."/>
            <person name="Barry K.W."/>
            <person name="Belfiori B."/>
            <person name="Cichocki N."/>
            <person name="Clum A."/>
            <person name="Dockter R.B."/>
            <person name="Fauchery L."/>
            <person name="Guy J."/>
            <person name="Iotti M."/>
            <person name="Le Tacon F."/>
            <person name="Lindquist E.A."/>
            <person name="Lipzen A."/>
            <person name="Malagnac F."/>
            <person name="Mello A."/>
            <person name="Molinier V."/>
            <person name="Miyauchi S."/>
            <person name="Poulain J."/>
            <person name="Riccioni C."/>
            <person name="Rubini A."/>
            <person name="Sitrit Y."/>
            <person name="Splivallo R."/>
            <person name="Traeger S."/>
            <person name="Wang M."/>
            <person name="Zifcakova L."/>
            <person name="Wipf D."/>
            <person name="Zambonelli A."/>
            <person name="Paolocci F."/>
            <person name="Nowrousian M."/>
            <person name="Ottonello S."/>
            <person name="Baldrian P."/>
            <person name="Spatafora J.W."/>
            <person name="Henrissat B."/>
            <person name="Nagy L.G."/>
            <person name="Aury J.M."/>
            <person name="Wincker P."/>
            <person name="Grigoriev I.V."/>
            <person name="Bonfante P."/>
            <person name="Martin F.M."/>
        </authorList>
    </citation>
    <scope>NUCLEOTIDE SEQUENCE [LARGE SCALE GENOMIC DNA]</scope>
    <source>
        <strain evidence="2 3">120613-1</strain>
    </source>
</reference>
<evidence type="ECO:0000313" key="3">
    <source>
        <dbReference type="Proteomes" id="UP000276215"/>
    </source>
</evidence>
<feature type="region of interest" description="Disordered" evidence="1">
    <location>
        <begin position="18"/>
        <end position="71"/>
    </location>
</feature>
<evidence type="ECO:0000313" key="2">
    <source>
        <dbReference type="EMBL" id="RPA97813.1"/>
    </source>
</evidence>
<organism evidence="2 3">
    <name type="scientific">Choiromyces venosus 120613-1</name>
    <dbReference type="NCBI Taxonomy" id="1336337"/>
    <lineage>
        <taxon>Eukaryota</taxon>
        <taxon>Fungi</taxon>
        <taxon>Dikarya</taxon>
        <taxon>Ascomycota</taxon>
        <taxon>Pezizomycotina</taxon>
        <taxon>Pezizomycetes</taxon>
        <taxon>Pezizales</taxon>
        <taxon>Tuberaceae</taxon>
        <taxon>Choiromyces</taxon>
    </lineage>
</organism>
<dbReference type="Proteomes" id="UP000276215">
    <property type="component" value="Unassembled WGS sequence"/>
</dbReference>
<evidence type="ECO:0000256" key="1">
    <source>
        <dbReference type="SAM" id="MobiDB-lite"/>
    </source>
</evidence>
<gene>
    <name evidence="2" type="ORF">L873DRAFT_1809275</name>
</gene>
<dbReference type="AlphaFoldDB" id="A0A3N4JHW6"/>
<accession>A0A3N4JHW6</accession>
<feature type="compositionally biased region" description="Polar residues" evidence="1">
    <location>
        <begin position="18"/>
        <end position="37"/>
    </location>
</feature>
<name>A0A3N4JHW6_9PEZI</name>
<sequence>MIAIHSLKFYCCNCSQKAEAQTSPDSTSESLVTSQPVSEAPMDPRTRPTAPTSGRSPNTQSAGRSPKTSDG</sequence>
<proteinExistence type="predicted"/>
<feature type="compositionally biased region" description="Polar residues" evidence="1">
    <location>
        <begin position="49"/>
        <end position="71"/>
    </location>
</feature>
<keyword evidence="3" id="KW-1185">Reference proteome</keyword>